<dbReference type="PANTHER" id="PTHR37423:SF1">
    <property type="entry name" value="OUTER MEMBRANE PROTEIN ASSEMBLY FACTOR BAMD"/>
    <property type="match status" value="1"/>
</dbReference>
<keyword evidence="5" id="KW-0449">Lipoprotein</keyword>
<evidence type="ECO:0000313" key="10">
    <source>
        <dbReference type="EMBL" id="MDC8770725.1"/>
    </source>
</evidence>
<evidence type="ECO:0000256" key="3">
    <source>
        <dbReference type="ARBA" id="ARBA00023139"/>
    </source>
</evidence>
<evidence type="ECO:0000259" key="9">
    <source>
        <dbReference type="Pfam" id="PF13525"/>
    </source>
</evidence>
<evidence type="ECO:0000256" key="2">
    <source>
        <dbReference type="ARBA" id="ARBA00023136"/>
    </source>
</evidence>
<evidence type="ECO:0000256" key="1">
    <source>
        <dbReference type="ARBA" id="ARBA00022729"/>
    </source>
</evidence>
<dbReference type="PROSITE" id="PS50005">
    <property type="entry name" value="TPR"/>
    <property type="match status" value="1"/>
</dbReference>
<feature type="compositionally biased region" description="Low complexity" evidence="8">
    <location>
        <begin position="1"/>
        <end position="22"/>
    </location>
</feature>
<dbReference type="Pfam" id="PF13525">
    <property type="entry name" value="YfiO"/>
    <property type="match status" value="1"/>
</dbReference>
<evidence type="ECO:0000256" key="6">
    <source>
        <dbReference type="HAMAP-Rule" id="MF_00922"/>
    </source>
</evidence>
<reference evidence="10 11" key="1">
    <citation type="submission" date="2022-10" db="EMBL/GenBank/DDBJ databases">
        <title>Paucibacter sp. hw1 Genome sequencing.</title>
        <authorList>
            <person name="Park S."/>
        </authorList>
    </citation>
    <scope>NUCLEOTIDE SEQUENCE [LARGE SCALE GENOMIC DNA]</scope>
    <source>
        <strain evidence="11">hw1</strain>
    </source>
</reference>
<feature type="region of interest" description="Disordered" evidence="8">
    <location>
        <begin position="1"/>
        <end position="32"/>
    </location>
</feature>
<dbReference type="SUPFAM" id="SSF48452">
    <property type="entry name" value="TPR-like"/>
    <property type="match status" value="1"/>
</dbReference>
<dbReference type="CDD" id="cd15830">
    <property type="entry name" value="BamD"/>
    <property type="match status" value="1"/>
</dbReference>
<evidence type="ECO:0000313" key="11">
    <source>
        <dbReference type="Proteomes" id="UP001221189"/>
    </source>
</evidence>
<dbReference type="EMBL" id="JAQQXT010000002">
    <property type="protein sequence ID" value="MDC8770725.1"/>
    <property type="molecule type" value="Genomic_DNA"/>
</dbReference>
<feature type="domain" description="Outer membrane lipoprotein BamD-like" evidence="9">
    <location>
        <begin position="67"/>
        <end position="268"/>
    </location>
</feature>
<dbReference type="NCBIfam" id="TIGR03302">
    <property type="entry name" value="OM_YfiO"/>
    <property type="match status" value="1"/>
</dbReference>
<keyword evidence="7" id="KW-0802">TPR repeat</keyword>
<evidence type="ECO:0000256" key="4">
    <source>
        <dbReference type="ARBA" id="ARBA00023237"/>
    </source>
</evidence>
<dbReference type="PANTHER" id="PTHR37423">
    <property type="entry name" value="SOLUBLE LYTIC MUREIN TRANSGLYCOSYLASE-RELATED"/>
    <property type="match status" value="1"/>
</dbReference>
<dbReference type="Proteomes" id="UP001221189">
    <property type="component" value="Unassembled WGS sequence"/>
</dbReference>
<comment type="subunit">
    <text evidence="6">Part of the Bam complex.</text>
</comment>
<keyword evidence="3" id="KW-0564">Palmitate</keyword>
<evidence type="ECO:0000256" key="5">
    <source>
        <dbReference type="ARBA" id="ARBA00023288"/>
    </source>
</evidence>
<keyword evidence="2 6" id="KW-0472">Membrane</keyword>
<organism evidence="10 11">
    <name type="scientific">Roseateles albus</name>
    <dbReference type="NCBI Taxonomy" id="2987525"/>
    <lineage>
        <taxon>Bacteria</taxon>
        <taxon>Pseudomonadati</taxon>
        <taxon>Pseudomonadota</taxon>
        <taxon>Betaproteobacteria</taxon>
        <taxon>Burkholderiales</taxon>
        <taxon>Sphaerotilaceae</taxon>
        <taxon>Roseateles</taxon>
    </lineage>
</organism>
<comment type="subcellular location">
    <subcellularLocation>
        <location evidence="6">Cell outer membrane</location>
    </subcellularLocation>
</comment>
<comment type="function">
    <text evidence="6">Part of the outer membrane protein assembly complex, which is involved in assembly and insertion of beta-barrel proteins into the outer membrane.</text>
</comment>
<name>A0ABT5KAB3_9BURK</name>
<keyword evidence="4 6" id="KW-0998">Cell outer membrane</keyword>
<keyword evidence="11" id="KW-1185">Reference proteome</keyword>
<dbReference type="InterPro" id="IPR039565">
    <property type="entry name" value="BamD-like"/>
</dbReference>
<dbReference type="InterPro" id="IPR011990">
    <property type="entry name" value="TPR-like_helical_dom_sf"/>
</dbReference>
<keyword evidence="1 6" id="KW-0732">Signal</keyword>
<protein>
    <recommendedName>
        <fullName evidence="6">Outer membrane protein assembly factor BamD</fullName>
    </recommendedName>
</protein>
<evidence type="ECO:0000256" key="8">
    <source>
        <dbReference type="SAM" id="MobiDB-lite"/>
    </source>
</evidence>
<comment type="caution">
    <text evidence="10">The sequence shown here is derived from an EMBL/GenBank/DDBJ whole genome shotgun (WGS) entry which is preliminary data.</text>
</comment>
<dbReference type="Gene3D" id="1.25.40.10">
    <property type="entry name" value="Tetratricopeptide repeat domain"/>
    <property type="match status" value="1"/>
</dbReference>
<dbReference type="InterPro" id="IPR019734">
    <property type="entry name" value="TPR_rpt"/>
</dbReference>
<accession>A0ABT5KAB3</accession>
<dbReference type="InterPro" id="IPR017689">
    <property type="entry name" value="BamD"/>
</dbReference>
<dbReference type="HAMAP" id="MF_00922">
    <property type="entry name" value="OM_assembly_BamD"/>
    <property type="match status" value="1"/>
</dbReference>
<feature type="repeat" description="TPR" evidence="7">
    <location>
        <begin position="103"/>
        <end position="136"/>
    </location>
</feature>
<proteinExistence type="inferred from homology"/>
<sequence length="296" mass="32600">MESHPSQLSKLAQLQGSAASASTPGSPNKASHRPSGWLLCAAGLLAMTLAACSSDPKDDPNSQANLDKLYAEAKEDMASGSFDRAIKTLEKVEGRAAGTLLGQQAQLDLAWAYHRSGERAQAVTTLERFIKLNPSSPALDYAIYMKGLVNFNEDLGLFGRIASQDISERDQQAARDALLAFRQVIEQFPDSKYAPDSRVRVDYITNTLAKYEVHVARYYFNRGAYVAAANRAQRAVQEFQTAPAVEEALYLMTQSYDKLGLRPLRDDAQRVLQQSFPNGIYATGGANADKAWWKLW</sequence>
<gene>
    <name evidence="6" type="primary">bamD</name>
    <name evidence="10" type="ORF">PRZ03_04005</name>
</gene>
<evidence type="ECO:0000256" key="7">
    <source>
        <dbReference type="PROSITE-ProRule" id="PRU00339"/>
    </source>
</evidence>
<comment type="similarity">
    <text evidence="6">Belongs to the BamD family.</text>
</comment>